<dbReference type="Pfam" id="PF13848">
    <property type="entry name" value="Thioredoxin_6"/>
    <property type="match status" value="2"/>
</dbReference>
<feature type="compositionally biased region" description="Polar residues" evidence="1">
    <location>
        <begin position="798"/>
        <end position="807"/>
    </location>
</feature>
<sequence length="815" mass="93119">MFTNSVNCFYQSRFNMMFLMLSLCLGVCLGDSGDVKMLTEEAYKQLAHQSELQVIYFKKELDLGLEDHVLEEVGLSTDRDAYDDRMLGEFYKEYSKSAKVLAEFDIPMYMVNCKTVKISEYCDKKDSHHNVYIFRGTELLNFSLDSMFDVDAIVSNILQIALLREVPILQSAQERREYEDEYKGKSNIVFSFQMAIGTKQHRALMEVAFRFKNKFTFAITTELSTVDGFPGLTKNDEVGLWLLQCKSSRSCSPARYYGRMIPEEISQFLNDCMVDNVIELTPENIQSEPFPGTRFHLVYVFYDEESSKFVRTHSEIILKKFKGTIGMIFINVDRVKNPYHDLLDNRPIPTIGFKGVDMGTIVFMPTEMEPGEFIEHQLEGYVGKMSPKQSQSVDDSDLDDPRKYLSEVERQDDQIALAMSHFHNKPLDDSSLQALTDKTFPIETTNRDLLIVLFYLPFDAMSSAVYHSFLAAADVLVEQKRSNPLSSVNCFDWTDVCQKENVTFYELPAPLEINSVNEFKQVVDGKIPKSDIKVDAIAIGLVKNEYSNEARMVGKIALELQGYMVVSMASGDVAQKISDMKGIPMSSLVIYKANDQFQPQVFTKVIDKTEDELVTWARQKTIPVFNELTPINLPLIYARRQPIVIYFMEPMTGTDSSHTMETYQSKTTTQEVMTSYTGKKDEDCLVTVILTEGHVFVYGDKLTDLVSIEKWQKAIKTNNVEPTKVLPMGDWKPRIPPYDFVKLMEEDNTYQKQRQDRVGHQLANEEEIIFDTVRESAPVTDKGDLIRGKDELPGMRIETTSTSQSVPPNVGRNEL</sequence>
<evidence type="ECO:0008006" key="7">
    <source>
        <dbReference type="Google" id="ProtNLM"/>
    </source>
</evidence>
<dbReference type="Pfam" id="PF24508">
    <property type="entry name" value="TXNDC16_N"/>
    <property type="match status" value="1"/>
</dbReference>
<feature type="region of interest" description="Disordered" evidence="1">
    <location>
        <begin position="783"/>
        <end position="815"/>
    </location>
</feature>
<organism evidence="5 6">
    <name type="scientific">Paralvinella palmiformis</name>
    <dbReference type="NCBI Taxonomy" id="53620"/>
    <lineage>
        <taxon>Eukaryota</taxon>
        <taxon>Metazoa</taxon>
        <taxon>Spiralia</taxon>
        <taxon>Lophotrochozoa</taxon>
        <taxon>Annelida</taxon>
        <taxon>Polychaeta</taxon>
        <taxon>Sedentaria</taxon>
        <taxon>Canalipalpata</taxon>
        <taxon>Terebellida</taxon>
        <taxon>Terebelliformia</taxon>
        <taxon>Alvinellidae</taxon>
        <taxon>Paralvinella</taxon>
    </lineage>
</organism>
<protein>
    <recommendedName>
        <fullName evidence="7">Thioredoxin domain-containing protein</fullName>
    </recommendedName>
</protein>
<dbReference type="AlphaFoldDB" id="A0AAD9JB22"/>
<evidence type="ECO:0000259" key="4">
    <source>
        <dbReference type="Pfam" id="PF24509"/>
    </source>
</evidence>
<dbReference type="PANTHER" id="PTHR22699:SF1">
    <property type="entry name" value="THIOREDOXIN DOMAIN-CONTAINING PROTEIN 16"/>
    <property type="match status" value="1"/>
</dbReference>
<comment type="caution">
    <text evidence="5">The sequence shown here is derived from an EMBL/GenBank/DDBJ whole genome shotgun (WGS) entry which is preliminary data.</text>
</comment>
<evidence type="ECO:0000256" key="2">
    <source>
        <dbReference type="SAM" id="SignalP"/>
    </source>
</evidence>
<dbReference type="PANTHER" id="PTHR22699">
    <property type="entry name" value="THIOREDOXIN DOMAIN-CONTAINING PROTEIN 16"/>
    <property type="match status" value="1"/>
</dbReference>
<dbReference type="InterPro" id="IPR057639">
    <property type="entry name" value="TXNDC16_N"/>
</dbReference>
<keyword evidence="2" id="KW-0732">Signal</keyword>
<evidence type="ECO:0000259" key="3">
    <source>
        <dbReference type="Pfam" id="PF24508"/>
    </source>
</evidence>
<dbReference type="InterPro" id="IPR057642">
    <property type="entry name" value="TXNDC16_2nd"/>
</dbReference>
<evidence type="ECO:0000313" key="6">
    <source>
        <dbReference type="Proteomes" id="UP001208570"/>
    </source>
</evidence>
<evidence type="ECO:0000256" key="1">
    <source>
        <dbReference type="SAM" id="MobiDB-lite"/>
    </source>
</evidence>
<feature type="domain" description="TXNDC16 second thioredoxin-like" evidence="4">
    <location>
        <begin position="162"/>
        <end position="251"/>
    </location>
</feature>
<keyword evidence="6" id="KW-1185">Reference proteome</keyword>
<dbReference type="InterPro" id="IPR040090">
    <property type="entry name" value="TXNDC16"/>
</dbReference>
<evidence type="ECO:0000313" key="5">
    <source>
        <dbReference type="EMBL" id="KAK2149175.1"/>
    </source>
</evidence>
<reference evidence="5" key="1">
    <citation type="journal article" date="2023" name="Mol. Biol. Evol.">
        <title>Third-Generation Sequencing Reveals the Adaptive Role of the Epigenome in Three Deep-Sea Polychaetes.</title>
        <authorList>
            <person name="Perez M."/>
            <person name="Aroh O."/>
            <person name="Sun Y."/>
            <person name="Lan Y."/>
            <person name="Juniper S.K."/>
            <person name="Young C.R."/>
            <person name="Angers B."/>
            <person name="Qian P.Y."/>
        </authorList>
    </citation>
    <scope>NUCLEOTIDE SEQUENCE</scope>
    <source>
        <strain evidence="5">P08H-3</strain>
    </source>
</reference>
<dbReference type="Pfam" id="PF24509">
    <property type="entry name" value="TXNDC16_2nd"/>
    <property type="match status" value="1"/>
</dbReference>
<feature type="compositionally biased region" description="Basic and acidic residues" evidence="1">
    <location>
        <begin position="783"/>
        <end position="793"/>
    </location>
</feature>
<proteinExistence type="predicted"/>
<gene>
    <name evidence="5" type="ORF">LSH36_463g02002</name>
</gene>
<accession>A0AAD9JB22</accession>
<feature type="signal peptide" evidence="2">
    <location>
        <begin position="1"/>
        <end position="30"/>
    </location>
</feature>
<dbReference type="Proteomes" id="UP001208570">
    <property type="component" value="Unassembled WGS sequence"/>
</dbReference>
<dbReference type="Gene3D" id="3.40.30.10">
    <property type="entry name" value="Glutaredoxin"/>
    <property type="match status" value="1"/>
</dbReference>
<feature type="domain" description="TXNDC16 N-terminal" evidence="3">
    <location>
        <begin position="37"/>
        <end position="158"/>
    </location>
</feature>
<feature type="chain" id="PRO_5042006154" description="Thioredoxin domain-containing protein" evidence="2">
    <location>
        <begin position="31"/>
        <end position="815"/>
    </location>
</feature>
<name>A0AAD9JB22_9ANNE</name>
<dbReference type="EMBL" id="JAODUP010000463">
    <property type="protein sequence ID" value="KAK2149175.1"/>
    <property type="molecule type" value="Genomic_DNA"/>
</dbReference>